<evidence type="ECO:0000313" key="2">
    <source>
        <dbReference type="EMBL" id="KAK2574822.1"/>
    </source>
</evidence>
<comment type="caution">
    <text evidence="2">The sequence shown here is derived from an EMBL/GenBank/DDBJ whole genome shotgun (WGS) entry which is preliminary data.</text>
</comment>
<dbReference type="AlphaFoldDB" id="A0AAD9R7Y4"/>
<keyword evidence="3" id="KW-1185">Reference proteome</keyword>
<dbReference type="EMBL" id="JAIFRP010004753">
    <property type="protein sequence ID" value="KAK2574822.1"/>
    <property type="molecule type" value="Genomic_DNA"/>
</dbReference>
<dbReference type="SUPFAM" id="SSF56672">
    <property type="entry name" value="DNA/RNA polymerases"/>
    <property type="match status" value="1"/>
</dbReference>
<feature type="non-terminal residue" evidence="2">
    <location>
        <position position="188"/>
    </location>
</feature>
<protein>
    <recommendedName>
        <fullName evidence="1">Reverse transcriptase domain-containing protein</fullName>
    </recommendedName>
</protein>
<dbReference type="GO" id="GO:0071897">
    <property type="term" value="P:DNA biosynthetic process"/>
    <property type="evidence" value="ECO:0007669"/>
    <property type="project" value="UniProtKB-ARBA"/>
</dbReference>
<reference evidence="2" key="2">
    <citation type="journal article" date="2023" name="Commun. Biol.">
        <title>Intrasexual cuticular hydrocarbon dimorphism in a wasp sheds light on hydrocarbon biosynthesis genes in Hymenoptera.</title>
        <authorList>
            <person name="Moris V.C."/>
            <person name="Podsiadlowski L."/>
            <person name="Martin S."/>
            <person name="Oeyen J.P."/>
            <person name="Donath A."/>
            <person name="Petersen M."/>
            <person name="Wilbrandt J."/>
            <person name="Misof B."/>
            <person name="Liedtke D."/>
            <person name="Thamm M."/>
            <person name="Scheiner R."/>
            <person name="Schmitt T."/>
            <person name="Niehuis O."/>
        </authorList>
    </citation>
    <scope>NUCLEOTIDE SEQUENCE</scope>
    <source>
        <strain evidence="2">GBR_01_08_01A</strain>
    </source>
</reference>
<proteinExistence type="predicted"/>
<dbReference type="PROSITE" id="PS50878">
    <property type="entry name" value="RT_POL"/>
    <property type="match status" value="1"/>
</dbReference>
<dbReference type="Proteomes" id="UP001258017">
    <property type="component" value="Unassembled WGS sequence"/>
</dbReference>
<accession>A0AAD9R7Y4</accession>
<gene>
    <name evidence="2" type="ORF">KPH14_012975</name>
</gene>
<sequence length="188" mass="21519">YNFGIGLKSTVKKYVVAVFVDIQGAFDNLWWPAIRNRVVLVRSESVKIEKNMEKGCPQGSVIGPNAWNWCLDVLLNNLREVDESNIEVNAYADDILFLIKGNSRKEIENLAEQVIRYVEDWCCAHKLKVSETKTVAMLVKGKLTGRYPTIKMNGKSIKYADEIKYLGIMIDNKLNFISHVKYVRNKMA</sequence>
<dbReference type="CDD" id="cd01650">
    <property type="entry name" value="RT_nLTR_like"/>
    <property type="match status" value="1"/>
</dbReference>
<reference evidence="2" key="1">
    <citation type="submission" date="2021-08" db="EMBL/GenBank/DDBJ databases">
        <authorList>
            <person name="Misof B."/>
            <person name="Oliver O."/>
            <person name="Podsiadlowski L."/>
            <person name="Donath A."/>
            <person name="Peters R."/>
            <person name="Mayer C."/>
            <person name="Rust J."/>
            <person name="Gunkel S."/>
            <person name="Lesny P."/>
            <person name="Martin S."/>
            <person name="Oeyen J.P."/>
            <person name="Petersen M."/>
            <person name="Panagiotis P."/>
            <person name="Wilbrandt J."/>
            <person name="Tanja T."/>
        </authorList>
    </citation>
    <scope>NUCLEOTIDE SEQUENCE</scope>
    <source>
        <strain evidence="2">GBR_01_08_01A</strain>
        <tissue evidence="2">Thorax + abdomen</tissue>
    </source>
</reference>
<dbReference type="Pfam" id="PF00078">
    <property type="entry name" value="RVT_1"/>
    <property type="match status" value="1"/>
</dbReference>
<feature type="non-terminal residue" evidence="2">
    <location>
        <position position="1"/>
    </location>
</feature>
<evidence type="ECO:0000313" key="3">
    <source>
        <dbReference type="Proteomes" id="UP001258017"/>
    </source>
</evidence>
<dbReference type="InterPro" id="IPR000477">
    <property type="entry name" value="RT_dom"/>
</dbReference>
<organism evidence="2 3">
    <name type="scientific">Odynerus spinipes</name>
    <dbReference type="NCBI Taxonomy" id="1348599"/>
    <lineage>
        <taxon>Eukaryota</taxon>
        <taxon>Metazoa</taxon>
        <taxon>Ecdysozoa</taxon>
        <taxon>Arthropoda</taxon>
        <taxon>Hexapoda</taxon>
        <taxon>Insecta</taxon>
        <taxon>Pterygota</taxon>
        <taxon>Neoptera</taxon>
        <taxon>Endopterygota</taxon>
        <taxon>Hymenoptera</taxon>
        <taxon>Apocrita</taxon>
        <taxon>Aculeata</taxon>
        <taxon>Vespoidea</taxon>
        <taxon>Vespidae</taxon>
        <taxon>Eumeninae</taxon>
        <taxon>Odynerus</taxon>
    </lineage>
</organism>
<evidence type="ECO:0000259" key="1">
    <source>
        <dbReference type="PROSITE" id="PS50878"/>
    </source>
</evidence>
<dbReference type="PANTHER" id="PTHR33332">
    <property type="entry name" value="REVERSE TRANSCRIPTASE DOMAIN-CONTAINING PROTEIN"/>
    <property type="match status" value="1"/>
</dbReference>
<dbReference type="InterPro" id="IPR043502">
    <property type="entry name" value="DNA/RNA_pol_sf"/>
</dbReference>
<name>A0AAD9R7Y4_9HYME</name>
<feature type="domain" description="Reverse transcriptase" evidence="1">
    <location>
        <begin position="1"/>
        <end position="170"/>
    </location>
</feature>